<gene>
    <name evidence="1" type="ORF">PFISCL1PPCAC_21404</name>
</gene>
<dbReference type="Proteomes" id="UP001432322">
    <property type="component" value="Unassembled WGS sequence"/>
</dbReference>
<organism evidence="1 2">
    <name type="scientific">Pristionchus fissidentatus</name>
    <dbReference type="NCBI Taxonomy" id="1538716"/>
    <lineage>
        <taxon>Eukaryota</taxon>
        <taxon>Metazoa</taxon>
        <taxon>Ecdysozoa</taxon>
        <taxon>Nematoda</taxon>
        <taxon>Chromadorea</taxon>
        <taxon>Rhabditida</taxon>
        <taxon>Rhabditina</taxon>
        <taxon>Diplogasteromorpha</taxon>
        <taxon>Diplogasteroidea</taxon>
        <taxon>Neodiplogasteridae</taxon>
        <taxon>Pristionchus</taxon>
    </lineage>
</organism>
<comment type="caution">
    <text evidence="1">The sequence shown here is derived from an EMBL/GenBank/DDBJ whole genome shotgun (WGS) entry which is preliminary data.</text>
</comment>
<name>A0AAV5WGF7_9BILA</name>
<proteinExistence type="predicted"/>
<feature type="non-terminal residue" evidence="1">
    <location>
        <position position="106"/>
    </location>
</feature>
<accession>A0AAV5WGF7</accession>
<evidence type="ECO:0000313" key="2">
    <source>
        <dbReference type="Proteomes" id="UP001432322"/>
    </source>
</evidence>
<evidence type="ECO:0000313" key="1">
    <source>
        <dbReference type="EMBL" id="GMT30107.1"/>
    </source>
</evidence>
<keyword evidence="2" id="KW-1185">Reference proteome</keyword>
<dbReference type="EMBL" id="BTSY01000005">
    <property type="protein sequence ID" value="GMT30107.1"/>
    <property type="molecule type" value="Genomic_DNA"/>
</dbReference>
<protein>
    <submittedName>
        <fullName evidence="1">Uncharacterized protein</fullName>
    </submittedName>
</protein>
<sequence>ANGSSRGCALFSPSGWKRQMSVEWSSVSTARLLTSFASQNPVRLLHLKSVRFRLTPLFAVYCRKWLSLASSALEHNETPPSLLSSEMNGCKHVLLGRPKQSPAEIG</sequence>
<reference evidence="1" key="1">
    <citation type="submission" date="2023-10" db="EMBL/GenBank/DDBJ databases">
        <title>Genome assembly of Pristionchus species.</title>
        <authorList>
            <person name="Yoshida K."/>
            <person name="Sommer R.J."/>
        </authorList>
    </citation>
    <scope>NUCLEOTIDE SEQUENCE</scope>
    <source>
        <strain evidence="1">RS5133</strain>
    </source>
</reference>
<dbReference type="AlphaFoldDB" id="A0AAV5WGF7"/>
<feature type="non-terminal residue" evidence="1">
    <location>
        <position position="1"/>
    </location>
</feature>